<sequence>MREHRMFGSESHVPRLSAPADMFIPRRGDQAGYRDAVPEPLRIALRPLSLVLMLAGLRKWRP</sequence>
<dbReference type="Proteomes" id="UP000466554">
    <property type="component" value="Chromosome"/>
</dbReference>
<gene>
    <name evidence="1" type="ORF">MPRF_38220</name>
</gene>
<dbReference type="AlphaFoldDB" id="A0A7I7U7N4"/>
<organism evidence="1 2">
    <name type="scientific">Mycolicibacterium parafortuitum</name>
    <name type="common">Mycobacterium parafortuitum</name>
    <dbReference type="NCBI Taxonomy" id="39692"/>
    <lineage>
        <taxon>Bacteria</taxon>
        <taxon>Bacillati</taxon>
        <taxon>Actinomycetota</taxon>
        <taxon>Actinomycetes</taxon>
        <taxon>Mycobacteriales</taxon>
        <taxon>Mycobacteriaceae</taxon>
        <taxon>Mycolicibacterium</taxon>
    </lineage>
</organism>
<accession>A0A7I7U7N4</accession>
<protein>
    <submittedName>
        <fullName evidence="1">Uncharacterized protein</fullName>
    </submittedName>
</protein>
<dbReference type="EMBL" id="AP022598">
    <property type="protein sequence ID" value="BBY76923.1"/>
    <property type="molecule type" value="Genomic_DNA"/>
</dbReference>
<name>A0A7I7U7N4_MYCPF</name>
<evidence type="ECO:0000313" key="2">
    <source>
        <dbReference type="Proteomes" id="UP000466554"/>
    </source>
</evidence>
<proteinExistence type="predicted"/>
<reference evidence="1 2" key="1">
    <citation type="journal article" date="2019" name="Emerg. Microbes Infect.">
        <title>Comprehensive subspecies identification of 175 nontuberculous mycobacteria species based on 7547 genomic profiles.</title>
        <authorList>
            <person name="Matsumoto Y."/>
            <person name="Kinjo T."/>
            <person name="Motooka D."/>
            <person name="Nabeya D."/>
            <person name="Jung N."/>
            <person name="Uechi K."/>
            <person name="Horii T."/>
            <person name="Iida T."/>
            <person name="Fujita J."/>
            <person name="Nakamura S."/>
        </authorList>
    </citation>
    <scope>NUCLEOTIDE SEQUENCE [LARGE SCALE GENOMIC DNA]</scope>
    <source>
        <strain evidence="1 2">JCM 6367</strain>
    </source>
</reference>
<evidence type="ECO:0000313" key="1">
    <source>
        <dbReference type="EMBL" id="BBY76923.1"/>
    </source>
</evidence>